<keyword evidence="4" id="KW-0067">ATP-binding</keyword>
<feature type="region of interest" description="Disordered" evidence="5">
    <location>
        <begin position="301"/>
        <end position="321"/>
    </location>
</feature>
<feature type="domain" description="Protein kinase" evidence="6">
    <location>
        <begin position="28"/>
        <end position="292"/>
    </location>
</feature>
<dbReference type="InterPro" id="IPR051681">
    <property type="entry name" value="Ser/Thr_Kinases-Pseudokinases"/>
</dbReference>
<organism evidence="7">
    <name type="scientific">Pyramimonas obovata</name>
    <dbReference type="NCBI Taxonomy" id="1411642"/>
    <lineage>
        <taxon>Eukaryota</taxon>
        <taxon>Viridiplantae</taxon>
        <taxon>Chlorophyta</taxon>
        <taxon>Pyramimonadophyceae</taxon>
        <taxon>Pyramimonadales</taxon>
        <taxon>Pyramimonadaceae</taxon>
        <taxon>Pyramimonas</taxon>
        <taxon>Pyramimonas incertae sedis</taxon>
    </lineage>
</organism>
<evidence type="ECO:0000256" key="1">
    <source>
        <dbReference type="ARBA" id="ARBA00022679"/>
    </source>
</evidence>
<dbReference type="FunFam" id="3.30.200.20:FF:000180">
    <property type="entry name" value="serine/threonine-protein kinase STY46-like"/>
    <property type="match status" value="1"/>
</dbReference>
<evidence type="ECO:0000313" key="7">
    <source>
        <dbReference type="EMBL" id="CAD8681323.1"/>
    </source>
</evidence>
<reference evidence="7" key="1">
    <citation type="submission" date="2021-01" db="EMBL/GenBank/DDBJ databases">
        <authorList>
            <person name="Corre E."/>
            <person name="Pelletier E."/>
            <person name="Niang G."/>
            <person name="Scheremetjew M."/>
            <person name="Finn R."/>
            <person name="Kale V."/>
            <person name="Holt S."/>
            <person name="Cochrane G."/>
            <person name="Meng A."/>
            <person name="Brown T."/>
            <person name="Cohen L."/>
        </authorList>
    </citation>
    <scope>NUCLEOTIDE SEQUENCE</scope>
    <source>
        <strain evidence="7">CCMP722</strain>
    </source>
</reference>
<dbReference type="EMBL" id="HBFA01030583">
    <property type="protein sequence ID" value="CAD8681323.1"/>
    <property type="molecule type" value="Transcribed_RNA"/>
</dbReference>
<dbReference type="PANTHER" id="PTHR44329:SF140">
    <property type="entry name" value="INACTIVE PROTEIN TYROSINE KINASE PTKL"/>
    <property type="match status" value="1"/>
</dbReference>
<sequence>MSQVNGNENGAAAAAGAGGDGAMKVSDVTLAQMVSQGTFGSLYKGKWRGCDVAVKQLRLDLADDPTARKDFKTEVDLLSVLRHPNIVLYMGAFDGTPPELRKKLGNKELPLIVFEWLDGGNLFQMIHGPIAPSFEKIIRYANDLACGMNFLHTFNPMIIHRDLKPHNLLIDSAGTLKIGDFGLSRFKSESDDMTGHTGSNRWMAPEVVRNEKYSEKVDVYSFGVILWEMVSADIPFSSMSDVQAAMNVSSGMRPRIPGHIGPLTKNLIEDCWRDNPAERPSFAEVLNRLTEIKEKEVGVRSKGVGNGANSSAQPGCGCALA</sequence>
<dbReference type="InterPro" id="IPR008271">
    <property type="entry name" value="Ser/Thr_kinase_AS"/>
</dbReference>
<keyword evidence="2" id="KW-0547">Nucleotide-binding</keyword>
<keyword evidence="1" id="KW-0808">Transferase</keyword>
<dbReference type="PANTHER" id="PTHR44329">
    <property type="entry name" value="SERINE/THREONINE-PROTEIN KINASE TNNI3K-RELATED"/>
    <property type="match status" value="1"/>
</dbReference>
<dbReference type="SMART" id="SM00220">
    <property type="entry name" value="S_TKc"/>
    <property type="match status" value="1"/>
</dbReference>
<name>A0A7S0RM80_9CHLO</name>
<dbReference type="CDD" id="cd13999">
    <property type="entry name" value="STKc_MAP3K-like"/>
    <property type="match status" value="1"/>
</dbReference>
<dbReference type="InterPro" id="IPR000719">
    <property type="entry name" value="Prot_kinase_dom"/>
</dbReference>
<dbReference type="PRINTS" id="PR00109">
    <property type="entry name" value="TYRKINASE"/>
</dbReference>
<evidence type="ECO:0000256" key="4">
    <source>
        <dbReference type="ARBA" id="ARBA00022840"/>
    </source>
</evidence>
<dbReference type="InterPro" id="IPR001245">
    <property type="entry name" value="Ser-Thr/Tyr_kinase_cat_dom"/>
</dbReference>
<evidence type="ECO:0000256" key="3">
    <source>
        <dbReference type="ARBA" id="ARBA00022777"/>
    </source>
</evidence>
<dbReference type="PIRSF" id="PIRSF000654">
    <property type="entry name" value="Integrin-linked_kinase"/>
    <property type="match status" value="1"/>
</dbReference>
<dbReference type="InterPro" id="IPR011009">
    <property type="entry name" value="Kinase-like_dom_sf"/>
</dbReference>
<accession>A0A7S0RM80</accession>
<keyword evidence="3" id="KW-0418">Kinase</keyword>
<dbReference type="SUPFAM" id="SSF56112">
    <property type="entry name" value="Protein kinase-like (PK-like)"/>
    <property type="match status" value="1"/>
</dbReference>
<evidence type="ECO:0000256" key="2">
    <source>
        <dbReference type="ARBA" id="ARBA00022741"/>
    </source>
</evidence>
<dbReference type="Gene3D" id="1.10.510.10">
    <property type="entry name" value="Transferase(Phosphotransferase) domain 1"/>
    <property type="match status" value="1"/>
</dbReference>
<dbReference type="PROSITE" id="PS00108">
    <property type="entry name" value="PROTEIN_KINASE_ST"/>
    <property type="match status" value="1"/>
</dbReference>
<dbReference type="AlphaFoldDB" id="A0A7S0RM80"/>
<dbReference type="PROSITE" id="PS50011">
    <property type="entry name" value="PROTEIN_KINASE_DOM"/>
    <property type="match status" value="1"/>
</dbReference>
<gene>
    <name evidence="7" type="ORF">POBO1169_LOCUS15416</name>
</gene>
<dbReference type="Pfam" id="PF07714">
    <property type="entry name" value="PK_Tyr_Ser-Thr"/>
    <property type="match status" value="1"/>
</dbReference>
<evidence type="ECO:0000256" key="5">
    <source>
        <dbReference type="SAM" id="MobiDB-lite"/>
    </source>
</evidence>
<proteinExistence type="predicted"/>
<dbReference type="GO" id="GO:0005524">
    <property type="term" value="F:ATP binding"/>
    <property type="evidence" value="ECO:0007669"/>
    <property type="project" value="UniProtKB-KW"/>
</dbReference>
<evidence type="ECO:0000259" key="6">
    <source>
        <dbReference type="PROSITE" id="PS50011"/>
    </source>
</evidence>
<dbReference type="Gene3D" id="3.30.200.20">
    <property type="entry name" value="Phosphorylase Kinase, domain 1"/>
    <property type="match status" value="1"/>
</dbReference>
<dbReference type="GO" id="GO:0004674">
    <property type="term" value="F:protein serine/threonine kinase activity"/>
    <property type="evidence" value="ECO:0007669"/>
    <property type="project" value="TreeGrafter"/>
</dbReference>
<protein>
    <recommendedName>
        <fullName evidence="6">Protein kinase domain-containing protein</fullName>
    </recommendedName>
</protein>